<evidence type="ECO:0000313" key="2">
    <source>
        <dbReference type="EMBL" id="GET35652.1"/>
    </source>
</evidence>
<accession>A0AAV3X8F7</accession>
<gene>
    <name evidence="2" type="ORF">MiSe_03940</name>
</gene>
<dbReference type="InterPro" id="IPR016181">
    <property type="entry name" value="Acyl_CoA_acyltransferase"/>
</dbReference>
<organism evidence="2 3">
    <name type="scientific">Microseira wollei NIES-4236</name>
    <dbReference type="NCBI Taxonomy" id="2530354"/>
    <lineage>
        <taxon>Bacteria</taxon>
        <taxon>Bacillati</taxon>
        <taxon>Cyanobacteriota</taxon>
        <taxon>Cyanophyceae</taxon>
        <taxon>Oscillatoriophycideae</taxon>
        <taxon>Aerosakkonematales</taxon>
        <taxon>Aerosakkonemataceae</taxon>
        <taxon>Microseira</taxon>
    </lineage>
</organism>
<dbReference type="Proteomes" id="UP001050975">
    <property type="component" value="Unassembled WGS sequence"/>
</dbReference>
<dbReference type="GO" id="GO:0016747">
    <property type="term" value="F:acyltransferase activity, transferring groups other than amino-acyl groups"/>
    <property type="evidence" value="ECO:0007669"/>
    <property type="project" value="InterPro"/>
</dbReference>
<dbReference type="PROSITE" id="PS51186">
    <property type="entry name" value="GNAT"/>
    <property type="match status" value="1"/>
</dbReference>
<dbReference type="InterPro" id="IPR000182">
    <property type="entry name" value="GNAT_dom"/>
</dbReference>
<dbReference type="SUPFAM" id="SSF55729">
    <property type="entry name" value="Acyl-CoA N-acyltransferases (Nat)"/>
    <property type="match status" value="1"/>
</dbReference>
<feature type="domain" description="N-acetyltransferase" evidence="1">
    <location>
        <begin position="4"/>
        <end position="165"/>
    </location>
</feature>
<proteinExistence type="predicted"/>
<dbReference type="Gene3D" id="3.40.630.30">
    <property type="match status" value="1"/>
</dbReference>
<reference evidence="2" key="1">
    <citation type="submission" date="2019-10" db="EMBL/GenBank/DDBJ databases">
        <title>Draft genome sequece of Microseira wollei NIES-4236.</title>
        <authorList>
            <person name="Yamaguchi H."/>
            <person name="Suzuki S."/>
            <person name="Kawachi M."/>
        </authorList>
    </citation>
    <scope>NUCLEOTIDE SEQUENCE</scope>
    <source>
        <strain evidence="2">NIES-4236</strain>
    </source>
</reference>
<protein>
    <submittedName>
        <fullName evidence="2">GCN5-related N-acetyltransferase</fullName>
    </submittedName>
</protein>
<dbReference type="CDD" id="cd04301">
    <property type="entry name" value="NAT_SF"/>
    <property type="match status" value="1"/>
</dbReference>
<dbReference type="PANTHER" id="PTHR43617">
    <property type="entry name" value="L-AMINO ACID N-ACETYLTRANSFERASE"/>
    <property type="match status" value="1"/>
</dbReference>
<dbReference type="Pfam" id="PF00583">
    <property type="entry name" value="Acetyltransf_1"/>
    <property type="match status" value="1"/>
</dbReference>
<comment type="caution">
    <text evidence="2">The sequence shown here is derived from an EMBL/GenBank/DDBJ whole genome shotgun (WGS) entry which is preliminary data.</text>
</comment>
<sequence length="165" mass="18396">MLPLDIRPIQPTDVPFLWEMLYLCIYIPEGAVPPSKYEILNNPDIAKYVKEWGRSEDKGYIAVDSKKGVSIGCAWFRLFNSANKGYGYINDTTPELSIAVLPEYRNQGIGNQLIICLLEEAKVSGYAAISLSVDSHNPAVCLYQRLGFKQVGISGTSWTMKVDLT</sequence>
<name>A0AAV3X8F7_9CYAN</name>
<dbReference type="InterPro" id="IPR050276">
    <property type="entry name" value="MshD_Acetyltransferase"/>
</dbReference>
<keyword evidence="3" id="KW-1185">Reference proteome</keyword>
<dbReference type="RefSeq" id="WP_226573702.1">
    <property type="nucleotide sequence ID" value="NZ_BLAY01000003.1"/>
</dbReference>
<dbReference type="EMBL" id="BLAY01000003">
    <property type="protein sequence ID" value="GET35652.1"/>
    <property type="molecule type" value="Genomic_DNA"/>
</dbReference>
<evidence type="ECO:0000259" key="1">
    <source>
        <dbReference type="PROSITE" id="PS51186"/>
    </source>
</evidence>
<evidence type="ECO:0000313" key="3">
    <source>
        <dbReference type="Proteomes" id="UP001050975"/>
    </source>
</evidence>
<dbReference type="AlphaFoldDB" id="A0AAV3X8F7"/>